<keyword evidence="1" id="KW-0472">Membrane</keyword>
<dbReference type="RefSeq" id="WP_377554872.1">
    <property type="nucleotide sequence ID" value="NZ_JBHUHQ010000002.1"/>
</dbReference>
<gene>
    <name evidence="2" type="ORF">ACFSJF_01890</name>
</gene>
<comment type="caution">
    <text evidence="2">The sequence shown here is derived from an EMBL/GenBank/DDBJ whole genome shotgun (WGS) entry which is preliminary data.</text>
</comment>
<keyword evidence="1" id="KW-0812">Transmembrane</keyword>
<dbReference type="Proteomes" id="UP001597383">
    <property type="component" value="Unassembled WGS sequence"/>
</dbReference>
<organism evidence="2 3">
    <name type="scientific">Ornithinibacillus salinisoli</name>
    <dbReference type="NCBI Taxonomy" id="1848459"/>
    <lineage>
        <taxon>Bacteria</taxon>
        <taxon>Bacillati</taxon>
        <taxon>Bacillota</taxon>
        <taxon>Bacilli</taxon>
        <taxon>Bacillales</taxon>
        <taxon>Bacillaceae</taxon>
        <taxon>Ornithinibacillus</taxon>
    </lineage>
</organism>
<accession>A0ABW4VWI1</accession>
<feature type="transmembrane region" description="Helical" evidence="1">
    <location>
        <begin position="7"/>
        <end position="24"/>
    </location>
</feature>
<reference evidence="3" key="1">
    <citation type="journal article" date="2019" name="Int. J. Syst. Evol. Microbiol.">
        <title>The Global Catalogue of Microorganisms (GCM) 10K type strain sequencing project: providing services to taxonomists for standard genome sequencing and annotation.</title>
        <authorList>
            <consortium name="The Broad Institute Genomics Platform"/>
            <consortium name="The Broad Institute Genome Sequencing Center for Infectious Disease"/>
            <person name="Wu L."/>
            <person name="Ma J."/>
        </authorList>
    </citation>
    <scope>NUCLEOTIDE SEQUENCE [LARGE SCALE GENOMIC DNA]</scope>
    <source>
        <strain evidence="3">R28</strain>
    </source>
</reference>
<evidence type="ECO:0000313" key="2">
    <source>
        <dbReference type="EMBL" id="MFD2043061.1"/>
    </source>
</evidence>
<protein>
    <recommendedName>
        <fullName evidence="4">DUF3139 domain-containing protein</fullName>
    </recommendedName>
</protein>
<sequence>MKKQRYFIILLCVMLLASWGWFFYVNSKPKTSVDIVDSLLKNNSKEILAELVGPRTQMKQEDIQKYKSYFSNEGPSTVKQFSFLEYDNNDDVLLIQTTPGLENHQIYIQDIMTIDRQIMELILKDQ</sequence>
<evidence type="ECO:0000256" key="1">
    <source>
        <dbReference type="SAM" id="Phobius"/>
    </source>
</evidence>
<evidence type="ECO:0000313" key="3">
    <source>
        <dbReference type="Proteomes" id="UP001597383"/>
    </source>
</evidence>
<evidence type="ECO:0008006" key="4">
    <source>
        <dbReference type="Google" id="ProtNLM"/>
    </source>
</evidence>
<keyword evidence="3" id="KW-1185">Reference proteome</keyword>
<keyword evidence="1" id="KW-1133">Transmembrane helix</keyword>
<dbReference type="EMBL" id="JBHUHQ010000002">
    <property type="protein sequence ID" value="MFD2043061.1"/>
    <property type="molecule type" value="Genomic_DNA"/>
</dbReference>
<name>A0ABW4VWI1_9BACI</name>
<proteinExistence type="predicted"/>